<accession>A0A377QBG1</accession>
<dbReference type="EMBL" id="UGHR01000001">
    <property type="protein sequence ID" value="STQ91201.1"/>
    <property type="molecule type" value="Genomic_DNA"/>
</dbReference>
<proteinExistence type="predicted"/>
<reference evidence="1 3" key="1">
    <citation type="submission" date="2018-06" db="EMBL/GenBank/DDBJ databases">
        <authorList>
            <consortium name="Pathogen Informatics"/>
            <person name="Doyle S."/>
        </authorList>
    </citation>
    <scope>NUCLEOTIDE SEQUENCE [LARGE SCALE GENOMIC DNA]</scope>
    <source>
        <strain evidence="1 3">NCTC11159</strain>
    </source>
</reference>
<dbReference type="RefSeq" id="WP_115227441.1">
    <property type="nucleotide sequence ID" value="NZ_CAWOLO010000003.1"/>
</dbReference>
<dbReference type="EMBL" id="SMBT01000003">
    <property type="protein sequence ID" value="TCU88728.1"/>
    <property type="molecule type" value="Genomic_DNA"/>
</dbReference>
<name>A0A377QBG1_9NEIS</name>
<evidence type="ECO:0000313" key="1">
    <source>
        <dbReference type="EMBL" id="STQ91201.1"/>
    </source>
</evidence>
<evidence type="ECO:0000313" key="2">
    <source>
        <dbReference type="EMBL" id="TCU88728.1"/>
    </source>
</evidence>
<protein>
    <submittedName>
        <fullName evidence="2">Secreted protein with PEP-CTERM sorting signal</fullName>
    </submittedName>
</protein>
<evidence type="ECO:0000313" key="4">
    <source>
        <dbReference type="Proteomes" id="UP000295794"/>
    </source>
</evidence>
<dbReference type="AlphaFoldDB" id="A0A377QBG1"/>
<dbReference type="Proteomes" id="UP000255108">
    <property type="component" value="Unassembled WGS sequence"/>
</dbReference>
<dbReference type="Proteomes" id="UP000295794">
    <property type="component" value="Unassembled WGS sequence"/>
</dbReference>
<reference evidence="2 4" key="2">
    <citation type="submission" date="2019-03" db="EMBL/GenBank/DDBJ databases">
        <title>Genomic Encyclopedia of Type Strains, Phase IV (KMG-IV): sequencing the most valuable type-strain genomes for metagenomic binning, comparative biology and taxonomic classification.</title>
        <authorList>
            <person name="Goeker M."/>
        </authorList>
    </citation>
    <scope>NUCLEOTIDE SEQUENCE [LARGE SCALE GENOMIC DNA]</scope>
    <source>
        <strain evidence="2 4">DSM 3764</strain>
    </source>
</reference>
<organism evidence="1 3">
    <name type="scientific">Iodobacter fluviatilis</name>
    <dbReference type="NCBI Taxonomy" id="537"/>
    <lineage>
        <taxon>Bacteria</taxon>
        <taxon>Pseudomonadati</taxon>
        <taxon>Pseudomonadota</taxon>
        <taxon>Betaproteobacteria</taxon>
        <taxon>Neisseriales</taxon>
        <taxon>Chitinibacteraceae</taxon>
        <taxon>Iodobacter</taxon>
    </lineage>
</organism>
<keyword evidence="4" id="KW-1185">Reference proteome</keyword>
<evidence type="ECO:0000313" key="3">
    <source>
        <dbReference type="Proteomes" id="UP000255108"/>
    </source>
</evidence>
<sequence length="60" mass="6120">MFANLKKRFKEPSSWAGLSSVIGAALLAVPSNNAKAIGLGLQSLAGVLAFVLPEKGGGHE</sequence>
<gene>
    <name evidence="2" type="ORF">EV682_103312</name>
    <name evidence="1" type="ORF">NCTC11159_02273</name>
</gene>